<keyword evidence="2" id="KW-1185">Reference proteome</keyword>
<accession>A0AAD6UW97</accession>
<sequence length="300" mass="33521">MGFWRETGVWLDWLLGQNSGSTGSSLTPEASQPVEPVHFRIPDATCNTEKCPALLKQTEWRWICEANKVPSIRKTRLPEAKEQNEAYAAIKLFMKYQNEAFTCHYVCPLWDAMCHNLGSIVCVVGSVVEIGGQWYGNKSDPNMYLAPLSITRFTRFSVRHIGSSRNTSNKLSGRHTDWYRHPDVAHLNPMCRGSSKCVAHQCVVSNTSGIYSHSTVHHITKNAPGLTGLPGRRWAKEPATCLPRHTPNKSAKTLPATLDNISSPATRFHHSAVVWAVFQPALPMQKSLFGRLFVHFAAIN</sequence>
<dbReference type="Proteomes" id="UP001219525">
    <property type="component" value="Unassembled WGS sequence"/>
</dbReference>
<dbReference type="AlphaFoldDB" id="A0AAD6UW97"/>
<protein>
    <submittedName>
        <fullName evidence="1">Uncharacterized protein</fullName>
    </submittedName>
</protein>
<reference evidence="1" key="1">
    <citation type="submission" date="2023-03" db="EMBL/GenBank/DDBJ databases">
        <title>Massive genome expansion in bonnet fungi (Mycena s.s.) driven by repeated elements and novel gene families across ecological guilds.</title>
        <authorList>
            <consortium name="Lawrence Berkeley National Laboratory"/>
            <person name="Harder C.B."/>
            <person name="Miyauchi S."/>
            <person name="Viragh M."/>
            <person name="Kuo A."/>
            <person name="Thoen E."/>
            <person name="Andreopoulos B."/>
            <person name="Lu D."/>
            <person name="Skrede I."/>
            <person name="Drula E."/>
            <person name="Henrissat B."/>
            <person name="Morin E."/>
            <person name="Kohler A."/>
            <person name="Barry K."/>
            <person name="LaButti K."/>
            <person name="Morin E."/>
            <person name="Salamov A."/>
            <person name="Lipzen A."/>
            <person name="Mereny Z."/>
            <person name="Hegedus B."/>
            <person name="Baldrian P."/>
            <person name="Stursova M."/>
            <person name="Weitz H."/>
            <person name="Taylor A."/>
            <person name="Grigoriev I.V."/>
            <person name="Nagy L.G."/>
            <person name="Martin F."/>
            <person name="Kauserud H."/>
        </authorList>
    </citation>
    <scope>NUCLEOTIDE SEQUENCE</scope>
    <source>
        <strain evidence="1">9144</strain>
    </source>
</reference>
<proteinExistence type="predicted"/>
<organism evidence="1 2">
    <name type="scientific">Mycena pura</name>
    <dbReference type="NCBI Taxonomy" id="153505"/>
    <lineage>
        <taxon>Eukaryota</taxon>
        <taxon>Fungi</taxon>
        <taxon>Dikarya</taxon>
        <taxon>Basidiomycota</taxon>
        <taxon>Agaricomycotina</taxon>
        <taxon>Agaricomycetes</taxon>
        <taxon>Agaricomycetidae</taxon>
        <taxon>Agaricales</taxon>
        <taxon>Marasmiineae</taxon>
        <taxon>Mycenaceae</taxon>
        <taxon>Mycena</taxon>
    </lineage>
</organism>
<dbReference type="EMBL" id="JARJCW010000106">
    <property type="protein sequence ID" value="KAJ7193644.1"/>
    <property type="molecule type" value="Genomic_DNA"/>
</dbReference>
<comment type="caution">
    <text evidence="1">The sequence shown here is derived from an EMBL/GenBank/DDBJ whole genome shotgun (WGS) entry which is preliminary data.</text>
</comment>
<gene>
    <name evidence="1" type="ORF">GGX14DRAFT_405378</name>
</gene>
<name>A0AAD6UW97_9AGAR</name>
<evidence type="ECO:0000313" key="2">
    <source>
        <dbReference type="Proteomes" id="UP001219525"/>
    </source>
</evidence>
<evidence type="ECO:0000313" key="1">
    <source>
        <dbReference type="EMBL" id="KAJ7193644.1"/>
    </source>
</evidence>